<evidence type="ECO:0000313" key="3">
    <source>
        <dbReference type="Proteomes" id="UP001291623"/>
    </source>
</evidence>
<dbReference type="Proteomes" id="UP001291623">
    <property type="component" value="Unassembled WGS sequence"/>
</dbReference>
<dbReference type="GO" id="GO:0003924">
    <property type="term" value="F:GTPase activity"/>
    <property type="evidence" value="ECO:0007669"/>
    <property type="project" value="TreeGrafter"/>
</dbReference>
<reference evidence="2" key="1">
    <citation type="submission" date="2023-12" db="EMBL/GenBank/DDBJ databases">
        <title>Genome assembly of Anisodus tanguticus.</title>
        <authorList>
            <person name="Wang Y.-J."/>
        </authorList>
    </citation>
    <scope>NUCLEOTIDE SEQUENCE</scope>
    <source>
        <strain evidence="2">KB-2021</strain>
        <tissue evidence="2">Leaf</tissue>
    </source>
</reference>
<dbReference type="AlphaFoldDB" id="A0AAE1QXB4"/>
<accession>A0AAE1QXB4</accession>
<dbReference type="InterPro" id="IPR030381">
    <property type="entry name" value="G_DYNAMIN_dom"/>
</dbReference>
<dbReference type="GO" id="GO:0005737">
    <property type="term" value="C:cytoplasm"/>
    <property type="evidence" value="ECO:0007669"/>
    <property type="project" value="TreeGrafter"/>
</dbReference>
<dbReference type="Gene3D" id="3.40.50.300">
    <property type="entry name" value="P-loop containing nucleotide triphosphate hydrolases"/>
    <property type="match status" value="1"/>
</dbReference>
<dbReference type="PANTHER" id="PTHR11566">
    <property type="entry name" value="DYNAMIN"/>
    <property type="match status" value="1"/>
</dbReference>
<comment type="caution">
    <text evidence="2">The sequence shown here is derived from an EMBL/GenBank/DDBJ whole genome shotgun (WGS) entry which is preliminary data.</text>
</comment>
<dbReference type="GO" id="GO:0008017">
    <property type="term" value="F:microtubule binding"/>
    <property type="evidence" value="ECO:0007669"/>
    <property type="project" value="TreeGrafter"/>
</dbReference>
<evidence type="ECO:0000313" key="2">
    <source>
        <dbReference type="EMBL" id="KAK4341196.1"/>
    </source>
</evidence>
<evidence type="ECO:0000259" key="1">
    <source>
        <dbReference type="PROSITE" id="PS51718"/>
    </source>
</evidence>
<dbReference type="PANTHER" id="PTHR11566:SF211">
    <property type="entry name" value="DYNAMIN-RELATED PROTEIN 4C-LIKE"/>
    <property type="match status" value="1"/>
</dbReference>
<proteinExistence type="predicted"/>
<dbReference type="InterPro" id="IPR022812">
    <property type="entry name" value="Dynamin"/>
</dbReference>
<dbReference type="SUPFAM" id="SSF52540">
    <property type="entry name" value="P-loop containing nucleoside triphosphate hydrolases"/>
    <property type="match status" value="1"/>
</dbReference>
<dbReference type="PRINTS" id="PR00195">
    <property type="entry name" value="DYNAMIN"/>
</dbReference>
<dbReference type="Pfam" id="PF00350">
    <property type="entry name" value="Dynamin_N"/>
    <property type="match status" value="1"/>
</dbReference>
<dbReference type="GO" id="GO:0005525">
    <property type="term" value="F:GTP binding"/>
    <property type="evidence" value="ECO:0007669"/>
    <property type="project" value="InterPro"/>
</dbReference>
<sequence>MAFQNTNVCISDETYSIAIFDAKNLAVVVIAAAAYGVHPPIVASFNGRICPLLDCVDKLCDLNIMQEGIQLPTIVVVGDRSSGKSSVLESLTGISLPRGQDVCTRVPLIMRLQNDPNITAPHLHLEYNGKSLPVDEVRIADAIIFAVRSTHSW</sequence>
<dbReference type="GO" id="GO:0005874">
    <property type="term" value="C:microtubule"/>
    <property type="evidence" value="ECO:0007669"/>
    <property type="project" value="TreeGrafter"/>
</dbReference>
<organism evidence="2 3">
    <name type="scientific">Anisodus tanguticus</name>
    <dbReference type="NCBI Taxonomy" id="243964"/>
    <lineage>
        <taxon>Eukaryota</taxon>
        <taxon>Viridiplantae</taxon>
        <taxon>Streptophyta</taxon>
        <taxon>Embryophyta</taxon>
        <taxon>Tracheophyta</taxon>
        <taxon>Spermatophyta</taxon>
        <taxon>Magnoliopsida</taxon>
        <taxon>eudicotyledons</taxon>
        <taxon>Gunneridae</taxon>
        <taxon>Pentapetalae</taxon>
        <taxon>asterids</taxon>
        <taxon>lamiids</taxon>
        <taxon>Solanales</taxon>
        <taxon>Solanaceae</taxon>
        <taxon>Solanoideae</taxon>
        <taxon>Hyoscyameae</taxon>
        <taxon>Anisodus</taxon>
    </lineage>
</organism>
<dbReference type="PROSITE" id="PS51718">
    <property type="entry name" value="G_DYNAMIN_2"/>
    <property type="match status" value="1"/>
</dbReference>
<dbReference type="InterPro" id="IPR045063">
    <property type="entry name" value="Dynamin_N"/>
</dbReference>
<dbReference type="InterPro" id="IPR027417">
    <property type="entry name" value="P-loop_NTPase"/>
</dbReference>
<dbReference type="EMBL" id="JAVYJV010000022">
    <property type="protein sequence ID" value="KAK4341196.1"/>
    <property type="molecule type" value="Genomic_DNA"/>
</dbReference>
<protein>
    <recommendedName>
        <fullName evidence="1">Dynamin-type G domain-containing protein</fullName>
    </recommendedName>
</protein>
<feature type="domain" description="Dynamin-type G" evidence="1">
    <location>
        <begin position="68"/>
        <end position="153"/>
    </location>
</feature>
<keyword evidence="3" id="KW-1185">Reference proteome</keyword>
<name>A0AAE1QXB4_9SOLA</name>
<gene>
    <name evidence="2" type="ORF">RND71_039697</name>
</gene>
<dbReference type="GO" id="GO:0016020">
    <property type="term" value="C:membrane"/>
    <property type="evidence" value="ECO:0007669"/>
    <property type="project" value="TreeGrafter"/>
</dbReference>